<organism evidence="3 4">
    <name type="scientific">Brevibacillus thermoruber</name>
    <dbReference type="NCBI Taxonomy" id="33942"/>
    <lineage>
        <taxon>Bacteria</taxon>
        <taxon>Bacillati</taxon>
        <taxon>Bacillota</taxon>
        <taxon>Bacilli</taxon>
        <taxon>Bacillales</taxon>
        <taxon>Paenibacillaceae</taxon>
        <taxon>Brevibacillus</taxon>
    </lineage>
</organism>
<dbReference type="InterPro" id="IPR005269">
    <property type="entry name" value="LOG"/>
</dbReference>
<dbReference type="PANTHER" id="PTHR31223:SF70">
    <property type="entry name" value="LOG FAMILY PROTEIN YJL055W"/>
    <property type="match status" value="1"/>
</dbReference>
<evidence type="ECO:0000313" key="3">
    <source>
        <dbReference type="EMBL" id="MDA5108569.1"/>
    </source>
</evidence>
<keyword evidence="2" id="KW-0378">Hydrolase</keyword>
<proteinExistence type="inferred from homology"/>
<dbReference type="EMBL" id="JAPYYP010000009">
    <property type="protein sequence ID" value="MDA5108569.1"/>
    <property type="molecule type" value="Genomic_DNA"/>
</dbReference>
<sequence length="193" mass="20839">MNNVCVYAGSNPGVDAVYAETARKLGHEIARRGLGLVYGGSNMGLMGCTANAVLESGGKAIGVMPRGLFRGEMAHTGLSQFYEVADMHERKAKMAELSDAFIALPGGYGTWEELFEAVSWCQLGIHQKPVGILNVNEYYTPLLQMIEKAVSAGFMPASHADLLVSDSDPARLLDKLTAYQRPELANKWGQKDG</sequence>
<dbReference type="EC" id="3.2.2.n1" evidence="2"/>
<comment type="caution">
    <text evidence="3">The sequence shown here is derived from an EMBL/GenBank/DDBJ whole genome shotgun (WGS) entry which is preliminary data.</text>
</comment>
<dbReference type="NCBIfam" id="TIGR00730">
    <property type="entry name" value="Rossman fold protein, TIGR00730 family"/>
    <property type="match status" value="1"/>
</dbReference>
<dbReference type="RefSeq" id="WP_271140007.1">
    <property type="nucleotide sequence ID" value="NZ_JAPYYP010000009.1"/>
</dbReference>
<dbReference type="GO" id="GO:0005829">
    <property type="term" value="C:cytosol"/>
    <property type="evidence" value="ECO:0007669"/>
    <property type="project" value="TreeGrafter"/>
</dbReference>
<dbReference type="GO" id="GO:0009691">
    <property type="term" value="P:cytokinin biosynthetic process"/>
    <property type="evidence" value="ECO:0007669"/>
    <property type="project" value="UniProtKB-UniRule"/>
</dbReference>
<dbReference type="SUPFAM" id="SSF102405">
    <property type="entry name" value="MCP/YpsA-like"/>
    <property type="match status" value="1"/>
</dbReference>
<dbReference type="Gene3D" id="3.40.50.450">
    <property type="match status" value="1"/>
</dbReference>
<keyword evidence="4" id="KW-1185">Reference proteome</keyword>
<dbReference type="AlphaFoldDB" id="A0A9X3TPT4"/>
<comment type="similarity">
    <text evidence="1 2">Belongs to the LOG family.</text>
</comment>
<dbReference type="InterPro" id="IPR031100">
    <property type="entry name" value="LOG_fam"/>
</dbReference>
<dbReference type="Proteomes" id="UP001151071">
    <property type="component" value="Unassembled WGS sequence"/>
</dbReference>
<protein>
    <recommendedName>
        <fullName evidence="2">Cytokinin riboside 5'-monophosphate phosphoribohydrolase</fullName>
        <ecNumber evidence="2">3.2.2.n1</ecNumber>
    </recommendedName>
</protein>
<evidence type="ECO:0000256" key="1">
    <source>
        <dbReference type="ARBA" id="ARBA00006763"/>
    </source>
</evidence>
<keyword evidence="2" id="KW-0203">Cytokinin biosynthesis</keyword>
<dbReference type="PANTHER" id="PTHR31223">
    <property type="entry name" value="LOG FAMILY PROTEIN YJL055W"/>
    <property type="match status" value="1"/>
</dbReference>
<name>A0A9X3TPT4_9BACL</name>
<gene>
    <name evidence="3" type="ORF">O3V59_09365</name>
</gene>
<reference evidence="3" key="1">
    <citation type="submission" date="2022-12" db="EMBL/GenBank/DDBJ databases">
        <title>Draft genome sequence of the thermophilic strain Brevibacillus thermoruber HT42, isolated from Los Humeros, Puebla, Mexico, with biotechnological potential.</title>
        <authorList>
            <person name="Lara Sanchez J."/>
            <person name="Solis Palacios R."/>
            <person name="Bustos Baena A.S."/>
            <person name="Ruz Baez A.E."/>
            <person name="Espinosa Luna G."/>
            <person name="Oliart Ros R.M."/>
        </authorList>
    </citation>
    <scope>NUCLEOTIDE SEQUENCE</scope>
    <source>
        <strain evidence="3">HT42</strain>
    </source>
</reference>
<accession>A0A9X3TPT4</accession>
<evidence type="ECO:0000313" key="4">
    <source>
        <dbReference type="Proteomes" id="UP001151071"/>
    </source>
</evidence>
<dbReference type="GO" id="GO:0016799">
    <property type="term" value="F:hydrolase activity, hydrolyzing N-glycosyl compounds"/>
    <property type="evidence" value="ECO:0007669"/>
    <property type="project" value="TreeGrafter"/>
</dbReference>
<evidence type="ECO:0000256" key="2">
    <source>
        <dbReference type="RuleBase" id="RU363015"/>
    </source>
</evidence>
<dbReference type="Pfam" id="PF03641">
    <property type="entry name" value="Lysine_decarbox"/>
    <property type="match status" value="1"/>
</dbReference>